<reference evidence="2" key="1">
    <citation type="journal article" date="2017" name="Parasit. Vectors">
        <title>Sialotranscriptomics of Rhipicephalus zambeziensis reveals intricate expression profiles of secretory proteins and suggests tight temporal transcriptional regulation during blood-feeding.</title>
        <authorList>
            <person name="de Castro M.H."/>
            <person name="de Klerk D."/>
            <person name="Pienaar R."/>
            <person name="Rees D.J.G."/>
            <person name="Mans B.J."/>
        </authorList>
    </citation>
    <scope>NUCLEOTIDE SEQUENCE</scope>
    <source>
        <tissue evidence="2">Salivary glands</tissue>
    </source>
</reference>
<accession>A0A224Y940</accession>
<evidence type="ECO:0000256" key="1">
    <source>
        <dbReference type="SAM" id="Phobius"/>
    </source>
</evidence>
<dbReference type="EMBL" id="GFPF01002189">
    <property type="protein sequence ID" value="MAA13335.1"/>
    <property type="molecule type" value="Transcribed_RNA"/>
</dbReference>
<keyword evidence="1" id="KW-0812">Transmembrane</keyword>
<feature type="transmembrane region" description="Helical" evidence="1">
    <location>
        <begin position="20"/>
        <end position="39"/>
    </location>
</feature>
<dbReference type="AlphaFoldDB" id="A0A224Y940"/>
<name>A0A224Y940_9ACAR</name>
<sequence length="114" mass="12767">MLTAHTGVGGGTGQAEAKSAVLPLFVLLRFLLLYALLILSNGSIPTCPSFNSYYFKCFTHLTHFKNTEIIVALMAIRGRLRETIFNACIMLYILKPLVMQRSLSLIEDKVHCYI</sequence>
<keyword evidence="1" id="KW-0472">Membrane</keyword>
<organism evidence="2">
    <name type="scientific">Rhipicephalus zambeziensis</name>
    <dbReference type="NCBI Taxonomy" id="60191"/>
    <lineage>
        <taxon>Eukaryota</taxon>
        <taxon>Metazoa</taxon>
        <taxon>Ecdysozoa</taxon>
        <taxon>Arthropoda</taxon>
        <taxon>Chelicerata</taxon>
        <taxon>Arachnida</taxon>
        <taxon>Acari</taxon>
        <taxon>Parasitiformes</taxon>
        <taxon>Ixodida</taxon>
        <taxon>Ixodoidea</taxon>
        <taxon>Ixodidae</taxon>
        <taxon>Rhipicephalinae</taxon>
        <taxon>Rhipicephalus</taxon>
        <taxon>Rhipicephalus</taxon>
    </lineage>
</organism>
<keyword evidence="1" id="KW-1133">Transmembrane helix</keyword>
<proteinExistence type="predicted"/>
<protein>
    <submittedName>
        <fullName evidence="2">Uncharacterized protein</fullName>
    </submittedName>
</protein>
<evidence type="ECO:0000313" key="2">
    <source>
        <dbReference type="EMBL" id="MAA13335.1"/>
    </source>
</evidence>